<reference evidence="4" key="2">
    <citation type="submission" date="2025-09" db="UniProtKB">
        <authorList>
            <consortium name="Ensembl"/>
        </authorList>
    </citation>
    <scope>IDENTIFICATION</scope>
</reference>
<dbReference type="AlphaFoldDB" id="A0A3Q3R0S3"/>
<protein>
    <recommendedName>
        <fullName evidence="3">FGFR1 oncogene partner (FOP) N-terminal dimerisation domain-containing protein</fullName>
    </recommendedName>
</protein>
<evidence type="ECO:0000256" key="2">
    <source>
        <dbReference type="ARBA" id="ARBA00023212"/>
    </source>
</evidence>
<evidence type="ECO:0000259" key="3">
    <source>
        <dbReference type="Pfam" id="PF09398"/>
    </source>
</evidence>
<dbReference type="GO" id="GO:0034453">
    <property type="term" value="P:microtubule anchoring"/>
    <property type="evidence" value="ECO:0007669"/>
    <property type="project" value="InterPro"/>
</dbReference>
<keyword evidence="5" id="KW-1185">Reference proteome</keyword>
<name>A0A3Q3R0S3_MONAL</name>
<accession>A0A3Q3R0S3</accession>
<keyword evidence="1" id="KW-0963">Cytoplasm</keyword>
<organism evidence="4 5">
    <name type="scientific">Monopterus albus</name>
    <name type="common">Swamp eel</name>
    <dbReference type="NCBI Taxonomy" id="43700"/>
    <lineage>
        <taxon>Eukaryota</taxon>
        <taxon>Metazoa</taxon>
        <taxon>Chordata</taxon>
        <taxon>Craniata</taxon>
        <taxon>Vertebrata</taxon>
        <taxon>Euteleostomi</taxon>
        <taxon>Actinopterygii</taxon>
        <taxon>Neopterygii</taxon>
        <taxon>Teleostei</taxon>
        <taxon>Neoteleostei</taxon>
        <taxon>Acanthomorphata</taxon>
        <taxon>Anabantaria</taxon>
        <taxon>Synbranchiformes</taxon>
        <taxon>Synbranchidae</taxon>
        <taxon>Monopterus</taxon>
    </lineage>
</organism>
<dbReference type="Pfam" id="PF09398">
    <property type="entry name" value="FOP_dimer"/>
    <property type="match status" value="1"/>
</dbReference>
<dbReference type="GO" id="GO:0005813">
    <property type="term" value="C:centrosome"/>
    <property type="evidence" value="ECO:0007669"/>
    <property type="project" value="TreeGrafter"/>
</dbReference>
<proteinExistence type="predicted"/>
<evidence type="ECO:0000313" key="4">
    <source>
        <dbReference type="Ensembl" id="ENSMALP00000024116.1"/>
    </source>
</evidence>
<dbReference type="Gene3D" id="1.20.960.40">
    <property type="match status" value="1"/>
</dbReference>
<dbReference type="Proteomes" id="UP000261600">
    <property type="component" value="Unplaced"/>
</dbReference>
<dbReference type="Ensembl" id="ENSMALT00000024571.1">
    <property type="protein sequence ID" value="ENSMALP00000024116.1"/>
    <property type="gene ID" value="ENSMALG00000016709.1"/>
</dbReference>
<reference evidence="4" key="1">
    <citation type="submission" date="2025-08" db="UniProtKB">
        <authorList>
            <consortium name="Ensembl"/>
        </authorList>
    </citation>
    <scope>IDENTIFICATION</scope>
</reference>
<evidence type="ECO:0000313" key="5">
    <source>
        <dbReference type="Proteomes" id="UP000261600"/>
    </source>
</evidence>
<keyword evidence="2" id="KW-0206">Cytoskeleton</keyword>
<sequence>MRAAVFLAMEEQDKVENKTPLINENMKKCLSTKDGELVSLFYVCHVTLSPSCLVSLCLNGLDGRDQVCRELGLSESEVNRNSPVLLELIRRGRHNDKPTEVRLNFKKFRVHDESRGRCSDFWLKFVDLSHRLNLNLLCSHVVGQDSEGVMSLGKADFQQQVSDKRMTSFGLKKGHLELEAEYNLDDGDSFFDDPLPKPQKTYGW</sequence>
<dbReference type="PANTHER" id="PTHR15431">
    <property type="entry name" value="FGFR1 ONCOGENE PARTNER/LISH DOMAIN-CONTAINING PROTEIN"/>
    <property type="match status" value="1"/>
</dbReference>
<feature type="domain" description="FGFR1 oncogene partner (FOP) N-terminal dimerisation" evidence="3">
    <location>
        <begin position="18"/>
        <end position="91"/>
    </location>
</feature>
<evidence type="ECO:0000256" key="1">
    <source>
        <dbReference type="ARBA" id="ARBA00022490"/>
    </source>
</evidence>
<dbReference type="PANTHER" id="PTHR15431:SF9">
    <property type="entry name" value="CENTROSOMAL PROTEIN 43"/>
    <property type="match status" value="1"/>
</dbReference>
<dbReference type="InterPro" id="IPR018993">
    <property type="entry name" value="FOP_dimerisation-dom_N"/>
</dbReference>